<dbReference type="KEGG" id="vg:26040360"/>
<organism evidence="1 2">
    <name type="scientific">Citrobacter phage CVT22</name>
    <dbReference type="NCBI Taxonomy" id="1622234"/>
    <lineage>
        <taxon>Viruses</taxon>
        <taxon>Duplodnaviria</taxon>
        <taxon>Heunggongvirae</taxon>
        <taxon>Uroviricota</taxon>
        <taxon>Caudoviricetes</taxon>
        <taxon>Zobellviridae</taxon>
        <taxon>Citrovirus</taxon>
        <taxon>Citrovirus coptotermitis</taxon>
    </lineage>
</organism>
<proteinExistence type="predicted"/>
<name>A0A0R5ZWN9_9CAUD</name>
<dbReference type="GeneID" id="26040360"/>
<dbReference type="RefSeq" id="YP_009168417.1">
    <property type="nucleotide sequence ID" value="NC_027988.2"/>
</dbReference>
<dbReference type="Gene3D" id="1.10.30.50">
    <property type="match status" value="1"/>
</dbReference>
<dbReference type="OrthoDB" id="12369at10239"/>
<dbReference type="InterPro" id="IPR003615">
    <property type="entry name" value="HNH_nuc"/>
</dbReference>
<protein>
    <submittedName>
        <fullName evidence="1">HNHc superfamily protein</fullName>
    </submittedName>
</protein>
<evidence type="ECO:0000313" key="2">
    <source>
        <dbReference type="Proteomes" id="UP000202282"/>
    </source>
</evidence>
<sequence>MCEAYPEWTQSRYESFVKSVLRAGSRKWPPKYKVLNEAKCGKMVNELSGRVAEHYRCADCNSLFPAKLVVVDHCEPVVATSGFTNWDDIIQRMFCSSDGLQVLCKDCHKIKTKQENEERKANKQ</sequence>
<dbReference type="Proteomes" id="UP000202282">
    <property type="component" value="Segment"/>
</dbReference>
<dbReference type="EMBL" id="KP774835">
    <property type="protein sequence ID" value="AJT60738.1"/>
    <property type="molecule type" value="Genomic_DNA"/>
</dbReference>
<reference evidence="1 2" key="1">
    <citation type="journal article" date="2015" name="Genome Announc.">
        <title>Complete Genome Sequence of Citrobacter Phage CVT22 Isolated from the Gut of the Formosan Subterranean Termite, Coptotermes formosanus Shiraki.</title>
        <authorList>
            <person name="Tikhe C.V."/>
            <person name="Martin T.M."/>
            <person name="Gissendanner C.R."/>
            <person name="Husseneder C."/>
        </authorList>
    </citation>
    <scope>NUCLEOTIDE SEQUENCE [LARGE SCALE GENOMIC DNA]</scope>
</reference>
<accession>A0A0R5ZWN9</accession>
<keyword evidence="2" id="KW-1185">Reference proteome</keyword>
<evidence type="ECO:0000313" key="1">
    <source>
        <dbReference type="EMBL" id="AJT60738.1"/>
    </source>
</evidence>
<dbReference type="CDD" id="cd00085">
    <property type="entry name" value="HNHc"/>
    <property type="match status" value="1"/>
</dbReference>